<accession>A0A412MEG9</accession>
<dbReference type="EMBL" id="QRWH01000005">
    <property type="protein sequence ID" value="RGT09401.1"/>
    <property type="molecule type" value="Genomic_DNA"/>
</dbReference>
<dbReference type="Proteomes" id="UP000283630">
    <property type="component" value="Unassembled WGS sequence"/>
</dbReference>
<evidence type="ECO:0000313" key="3">
    <source>
        <dbReference type="Proteomes" id="UP000283630"/>
    </source>
</evidence>
<name>A0A412MEG9_9FIRM</name>
<dbReference type="InterPro" id="IPR040809">
    <property type="entry name" value="LPD28"/>
</dbReference>
<dbReference type="Pfam" id="PF18843">
    <property type="entry name" value="LPD28"/>
    <property type="match status" value="1"/>
</dbReference>
<feature type="domain" description="Large polyvalent protein associated" evidence="1">
    <location>
        <begin position="8"/>
        <end position="103"/>
    </location>
</feature>
<evidence type="ECO:0000313" key="2">
    <source>
        <dbReference type="EMBL" id="RGT09401.1"/>
    </source>
</evidence>
<proteinExistence type="predicted"/>
<sequence>MVRYDARKETYEEIEIFDTRALFSAGRIQKDSLPEGFYCYEVRHDDECIRIPCELSSHILVNFWRTVISRVPLIKEKECRRYIEDEDWGYTGNAEIQLESWIEA</sequence>
<gene>
    <name evidence="2" type="ORF">DWX53_06830</name>
</gene>
<protein>
    <recommendedName>
        <fullName evidence="1">Large polyvalent protein associated domain-containing protein</fullName>
    </recommendedName>
</protein>
<evidence type="ECO:0000259" key="1">
    <source>
        <dbReference type="Pfam" id="PF18843"/>
    </source>
</evidence>
<organism evidence="2 3">
    <name type="scientific">Dorea formicigenerans</name>
    <dbReference type="NCBI Taxonomy" id="39486"/>
    <lineage>
        <taxon>Bacteria</taxon>
        <taxon>Bacillati</taxon>
        <taxon>Bacillota</taxon>
        <taxon>Clostridia</taxon>
        <taxon>Lachnospirales</taxon>
        <taxon>Lachnospiraceae</taxon>
        <taxon>Dorea</taxon>
    </lineage>
</organism>
<comment type="caution">
    <text evidence="2">The sequence shown here is derived from an EMBL/GenBank/DDBJ whole genome shotgun (WGS) entry which is preliminary data.</text>
</comment>
<dbReference type="AlphaFoldDB" id="A0A412MEG9"/>
<reference evidence="2 3" key="1">
    <citation type="submission" date="2018-08" db="EMBL/GenBank/DDBJ databases">
        <title>A genome reference for cultivated species of the human gut microbiota.</title>
        <authorList>
            <person name="Zou Y."/>
            <person name="Xue W."/>
            <person name="Luo G."/>
        </authorList>
    </citation>
    <scope>NUCLEOTIDE SEQUENCE [LARGE SCALE GENOMIC DNA]</scope>
    <source>
        <strain evidence="2 3">AF19-4AC</strain>
    </source>
</reference>